<dbReference type="SUPFAM" id="SSF161219">
    <property type="entry name" value="CHY zinc finger-like"/>
    <property type="match status" value="1"/>
</dbReference>
<dbReference type="InterPro" id="IPR016694">
    <property type="entry name" value="UCP017292"/>
</dbReference>
<evidence type="ECO:0000256" key="3">
    <source>
        <dbReference type="ARBA" id="ARBA00022833"/>
    </source>
</evidence>
<evidence type="ECO:0000313" key="6">
    <source>
        <dbReference type="Proteomes" id="UP001139722"/>
    </source>
</evidence>
<dbReference type="OrthoDB" id="882119at2"/>
<organism evidence="5 6">
    <name type="scientific">Agromyces terreus</name>
    <dbReference type="NCBI Taxonomy" id="424795"/>
    <lineage>
        <taxon>Bacteria</taxon>
        <taxon>Bacillati</taxon>
        <taxon>Actinomycetota</taxon>
        <taxon>Actinomycetes</taxon>
        <taxon>Micrococcales</taxon>
        <taxon>Microbacteriaceae</taxon>
        <taxon>Agromyces</taxon>
    </lineage>
</organism>
<gene>
    <name evidence="5" type="ORF">BJ978_001100</name>
</gene>
<evidence type="ECO:0000313" key="5">
    <source>
        <dbReference type="EMBL" id="MCP2370424.1"/>
    </source>
</evidence>
<protein>
    <submittedName>
        <fullName evidence="5">CHY-type Zn-finger protein</fullName>
    </submittedName>
</protein>
<feature type="domain" description="CHY-type" evidence="4">
    <location>
        <begin position="19"/>
        <end position="99"/>
    </location>
</feature>
<dbReference type="PANTHER" id="PTHR28082:SF1">
    <property type="entry name" value="HELPER OF TIM PROTEIN 13"/>
    <property type="match status" value="1"/>
</dbReference>
<evidence type="ECO:0000256" key="2">
    <source>
        <dbReference type="ARBA" id="ARBA00022771"/>
    </source>
</evidence>
<keyword evidence="6" id="KW-1185">Reference proteome</keyword>
<name>A0A9X2H6S7_9MICO</name>
<dbReference type="EMBL" id="JAMZDY010000001">
    <property type="protein sequence ID" value="MCP2370424.1"/>
    <property type="molecule type" value="Genomic_DNA"/>
</dbReference>
<dbReference type="PANTHER" id="PTHR28082">
    <property type="entry name" value="ZINC FINGER PROTEIN"/>
    <property type="match status" value="1"/>
</dbReference>
<dbReference type="Proteomes" id="UP001139722">
    <property type="component" value="Unassembled WGS sequence"/>
</dbReference>
<accession>A0A9X2H6S7</accession>
<keyword evidence="3" id="KW-0862">Zinc</keyword>
<dbReference type="PIRSF" id="PIRSF017292">
    <property type="entry name" value="UCP017292_Znf_CHY"/>
    <property type="match status" value="1"/>
</dbReference>
<proteinExistence type="predicted"/>
<dbReference type="InterPro" id="IPR052604">
    <property type="entry name" value="Mito_Tim_assembly_helper"/>
</dbReference>
<dbReference type="Pfam" id="PF05495">
    <property type="entry name" value="zf-CHY"/>
    <property type="match status" value="1"/>
</dbReference>
<sequence length="115" mass="12752">MSPAANPTGSSRPPVFGETVDDETRCVHYATAVDVIAIRFACCDRYYPCHSCHAESADHPAVVWPRGRWGERAVLCGVCGGELTIEQYRGVESCPNCDAGFNPRCRLHWDLYFEA</sequence>
<dbReference type="AlphaFoldDB" id="A0A9X2H6S7"/>
<dbReference type="GO" id="GO:0008270">
    <property type="term" value="F:zinc ion binding"/>
    <property type="evidence" value="ECO:0007669"/>
    <property type="project" value="UniProtKB-KW"/>
</dbReference>
<dbReference type="RefSeq" id="WP_156998417.1">
    <property type="nucleotide sequence ID" value="NZ_BAAANU010000068.1"/>
</dbReference>
<dbReference type="GO" id="GO:0045041">
    <property type="term" value="P:protein import into mitochondrial intermembrane space"/>
    <property type="evidence" value="ECO:0007669"/>
    <property type="project" value="TreeGrafter"/>
</dbReference>
<keyword evidence="2" id="KW-0863">Zinc-finger</keyword>
<evidence type="ECO:0000259" key="4">
    <source>
        <dbReference type="PROSITE" id="PS51266"/>
    </source>
</evidence>
<comment type="caution">
    <text evidence="5">The sequence shown here is derived from an EMBL/GenBank/DDBJ whole genome shotgun (WGS) entry which is preliminary data.</text>
</comment>
<dbReference type="InterPro" id="IPR008913">
    <property type="entry name" value="Znf_CHY"/>
</dbReference>
<reference evidence="5" key="1">
    <citation type="submission" date="2022-06" db="EMBL/GenBank/DDBJ databases">
        <title>Sequencing the genomes of 1000 actinobacteria strains.</title>
        <authorList>
            <person name="Klenk H.-P."/>
        </authorList>
    </citation>
    <scope>NUCLEOTIDE SEQUENCE</scope>
    <source>
        <strain evidence="5">DSM 22016</strain>
    </source>
</reference>
<evidence type="ECO:0000256" key="1">
    <source>
        <dbReference type="ARBA" id="ARBA00022723"/>
    </source>
</evidence>
<dbReference type="InterPro" id="IPR037274">
    <property type="entry name" value="Znf_CHY_sf"/>
</dbReference>
<keyword evidence="1" id="KW-0479">Metal-binding</keyword>
<dbReference type="PROSITE" id="PS51266">
    <property type="entry name" value="ZF_CHY"/>
    <property type="match status" value="1"/>
</dbReference>